<evidence type="ECO:0000313" key="4">
    <source>
        <dbReference type="Proteomes" id="UP000265020"/>
    </source>
</evidence>
<dbReference type="Gene3D" id="2.30.29.30">
    <property type="entry name" value="Pleckstrin-homology domain (PH domain)/Phosphotyrosine-binding domain (PTB)"/>
    <property type="match status" value="2"/>
</dbReference>
<dbReference type="Pfam" id="PF02174">
    <property type="entry name" value="IRS"/>
    <property type="match status" value="1"/>
</dbReference>
<dbReference type="SMART" id="SM00310">
    <property type="entry name" value="PTBI"/>
    <property type="match status" value="1"/>
</dbReference>
<sequence>MYLFLINDGKPLCLSHQRTWRKIWMVLFKPSSTGVGRLEFCSASDGNAFSDQLKASRQKTSERKVVRLTDCLSVTPALKESCPARCTAFYLNTTQSTYTFASVESQSWIHALSTLAFQLLEKVSWICSVAVHEHLYVLCCLLVCLEPTLPPDQYKVKVQSTEAAKRCKLSGEYIVFTDSEALELLSVNTSEVIYSWPYKLLRKFGQVEGGFCIEAGRRCDSGEGVFTFLTPSGPQILQAIMRLCSLQMKKTVQPSSVQKRSSLDMSSHALPAAASHTAAPAIYSVVGVRPNMEDDHACQYSAINLPSAESMKNLCLIQPYLYSSKEDVGGEGVEVEEEEEEEEEEGEGEEDEEDDRCHSLEAVNQDSNLEDDIYYNLRRTSPSLMKKTALEDLDCNYNSTEDFPSSDPFHLPLEISSSTLGNADPFASAMQQSMHLPPADNRSCAAFNAQAVDDMKDPEEENRSTVSTTPTKAPGSFKQRLAEIISKDLAKFQPPLPYGAGSPMLSRQLTD</sequence>
<dbReference type="InterPro" id="IPR002404">
    <property type="entry name" value="IRS_PTB"/>
</dbReference>
<dbReference type="InterPro" id="IPR050996">
    <property type="entry name" value="Docking_Protein_DOK"/>
</dbReference>
<dbReference type="PROSITE" id="PS51064">
    <property type="entry name" value="IRS_PTB"/>
    <property type="match status" value="1"/>
</dbReference>
<organism evidence="3 4">
    <name type="scientific">Cyprinodon variegatus</name>
    <name type="common">Sheepshead minnow</name>
    <dbReference type="NCBI Taxonomy" id="28743"/>
    <lineage>
        <taxon>Eukaryota</taxon>
        <taxon>Metazoa</taxon>
        <taxon>Chordata</taxon>
        <taxon>Craniata</taxon>
        <taxon>Vertebrata</taxon>
        <taxon>Euteleostomi</taxon>
        <taxon>Actinopterygii</taxon>
        <taxon>Neopterygii</taxon>
        <taxon>Teleostei</taxon>
        <taxon>Neoteleostei</taxon>
        <taxon>Acanthomorphata</taxon>
        <taxon>Ovalentaria</taxon>
        <taxon>Atherinomorphae</taxon>
        <taxon>Cyprinodontiformes</taxon>
        <taxon>Cyprinodontidae</taxon>
        <taxon>Cyprinodon</taxon>
    </lineage>
</organism>
<reference evidence="3" key="2">
    <citation type="submission" date="2025-09" db="UniProtKB">
        <authorList>
            <consortium name="Ensembl"/>
        </authorList>
    </citation>
    <scope>IDENTIFICATION</scope>
</reference>
<evidence type="ECO:0000313" key="3">
    <source>
        <dbReference type="Ensembl" id="ENSCVAP00000027793.1"/>
    </source>
</evidence>
<dbReference type="GeneTree" id="ENSGT00940000155980"/>
<evidence type="ECO:0000259" key="2">
    <source>
        <dbReference type="PROSITE" id="PS51064"/>
    </source>
</evidence>
<evidence type="ECO:0000256" key="1">
    <source>
        <dbReference type="SAM" id="MobiDB-lite"/>
    </source>
</evidence>
<dbReference type="OMA" id="IYCWPYR"/>
<dbReference type="GO" id="GO:0043410">
    <property type="term" value="P:positive regulation of MAPK cascade"/>
    <property type="evidence" value="ECO:0007669"/>
    <property type="project" value="TreeGrafter"/>
</dbReference>
<dbReference type="InterPro" id="IPR011993">
    <property type="entry name" value="PH-like_dom_sf"/>
</dbReference>
<dbReference type="Ensembl" id="ENSCVAT00000019177.1">
    <property type="protein sequence ID" value="ENSCVAP00000027793.1"/>
    <property type="gene ID" value="ENSCVAG00000014419.1"/>
</dbReference>
<dbReference type="GO" id="GO:0007169">
    <property type="term" value="P:cell surface receptor protein tyrosine kinase signaling pathway"/>
    <property type="evidence" value="ECO:0007669"/>
    <property type="project" value="TreeGrafter"/>
</dbReference>
<proteinExistence type="predicted"/>
<feature type="region of interest" description="Disordered" evidence="1">
    <location>
        <begin position="492"/>
        <end position="511"/>
    </location>
</feature>
<dbReference type="GO" id="GO:0005737">
    <property type="term" value="C:cytoplasm"/>
    <property type="evidence" value="ECO:0007669"/>
    <property type="project" value="TreeGrafter"/>
</dbReference>
<dbReference type="STRING" id="28743.ENSCVAP00000027793"/>
<dbReference type="PANTHER" id="PTHR21258:SF58">
    <property type="entry name" value="DOCKING PROTEIN 3-LIKE"/>
    <property type="match status" value="1"/>
</dbReference>
<accession>A0A3Q2E670</accession>
<dbReference type="SMART" id="SM01244">
    <property type="entry name" value="IRS"/>
    <property type="match status" value="1"/>
</dbReference>
<feature type="compositionally biased region" description="Acidic residues" evidence="1">
    <location>
        <begin position="333"/>
        <end position="354"/>
    </location>
</feature>
<dbReference type="InterPro" id="IPR001849">
    <property type="entry name" value="PH_domain"/>
</dbReference>
<feature type="region of interest" description="Disordered" evidence="1">
    <location>
        <begin position="453"/>
        <end position="477"/>
    </location>
</feature>
<feature type="domain" description="IRS-type PTB" evidence="2">
    <location>
        <begin position="150"/>
        <end position="254"/>
    </location>
</feature>
<protein>
    <recommendedName>
        <fullName evidence="2">IRS-type PTB domain-containing protein</fullName>
    </recommendedName>
</protein>
<feature type="region of interest" description="Disordered" evidence="1">
    <location>
        <begin position="327"/>
        <end position="356"/>
    </location>
</feature>
<name>A0A3Q2E670_CYPVA</name>
<reference evidence="3" key="1">
    <citation type="submission" date="2025-08" db="UniProtKB">
        <authorList>
            <consortium name="Ensembl"/>
        </authorList>
    </citation>
    <scope>IDENTIFICATION</scope>
</reference>
<dbReference type="PANTHER" id="PTHR21258">
    <property type="entry name" value="DOCKING PROTEIN RELATED"/>
    <property type="match status" value="1"/>
</dbReference>
<dbReference type="SMART" id="SM00233">
    <property type="entry name" value="PH"/>
    <property type="match status" value="1"/>
</dbReference>
<dbReference type="SUPFAM" id="SSF50729">
    <property type="entry name" value="PH domain-like"/>
    <property type="match status" value="2"/>
</dbReference>
<dbReference type="AlphaFoldDB" id="A0A3Q2E670"/>
<dbReference type="Proteomes" id="UP000265020">
    <property type="component" value="Unassembled WGS sequence"/>
</dbReference>
<dbReference type="GO" id="GO:0007265">
    <property type="term" value="P:Ras protein signal transduction"/>
    <property type="evidence" value="ECO:0007669"/>
    <property type="project" value="TreeGrafter"/>
</dbReference>
<keyword evidence="4" id="KW-1185">Reference proteome</keyword>